<feature type="non-terminal residue" evidence="1">
    <location>
        <position position="1"/>
    </location>
</feature>
<evidence type="ECO:0000313" key="1">
    <source>
        <dbReference type="EMBL" id="CAG8700278.1"/>
    </source>
</evidence>
<accession>A0ACA9PDK5</accession>
<name>A0ACA9PDK5_9GLOM</name>
<reference evidence="1" key="1">
    <citation type="submission" date="2021-06" db="EMBL/GenBank/DDBJ databases">
        <authorList>
            <person name="Kallberg Y."/>
            <person name="Tangrot J."/>
            <person name="Rosling A."/>
        </authorList>
    </citation>
    <scope>NUCLEOTIDE SEQUENCE</scope>
    <source>
        <strain evidence="1">AU212A</strain>
    </source>
</reference>
<evidence type="ECO:0000313" key="2">
    <source>
        <dbReference type="Proteomes" id="UP000789860"/>
    </source>
</evidence>
<proteinExistence type="predicted"/>
<dbReference type="Proteomes" id="UP000789860">
    <property type="component" value="Unassembled WGS sequence"/>
</dbReference>
<dbReference type="EMBL" id="CAJVPM010039245">
    <property type="protein sequence ID" value="CAG8700278.1"/>
    <property type="molecule type" value="Genomic_DNA"/>
</dbReference>
<feature type="non-terminal residue" evidence="1">
    <location>
        <position position="42"/>
    </location>
</feature>
<protein>
    <submittedName>
        <fullName evidence="1">7167_t:CDS:1</fullName>
    </submittedName>
</protein>
<gene>
    <name evidence="1" type="ORF">SCALOS_LOCUS10468</name>
</gene>
<keyword evidence="2" id="KW-1185">Reference proteome</keyword>
<comment type="caution">
    <text evidence="1">The sequence shown here is derived from an EMBL/GenBank/DDBJ whole genome shotgun (WGS) entry which is preliminary data.</text>
</comment>
<organism evidence="1 2">
    <name type="scientific">Scutellospora calospora</name>
    <dbReference type="NCBI Taxonomy" id="85575"/>
    <lineage>
        <taxon>Eukaryota</taxon>
        <taxon>Fungi</taxon>
        <taxon>Fungi incertae sedis</taxon>
        <taxon>Mucoromycota</taxon>
        <taxon>Glomeromycotina</taxon>
        <taxon>Glomeromycetes</taxon>
        <taxon>Diversisporales</taxon>
        <taxon>Gigasporaceae</taxon>
        <taxon>Scutellospora</taxon>
    </lineage>
</organism>
<sequence>TTIRANEYTDNEIHTKNTKTLRVLQKKSLISLKKIKESEQDP</sequence>